<dbReference type="EMBL" id="AP022360">
    <property type="protein sequence ID" value="BBU85448.1"/>
    <property type="molecule type" value="Genomic_DNA"/>
</dbReference>
<dbReference type="NCBIfam" id="NF007610">
    <property type="entry name" value="PRK10258.1"/>
    <property type="match status" value="1"/>
</dbReference>
<keyword evidence="7 8" id="KW-0093">Biotin biosynthesis</keyword>
<dbReference type="PANTHER" id="PTHR43464:SF94">
    <property type="entry name" value="MALONYL-[ACYL-CARRIER PROTEIN] O-METHYLTRANSFERASE"/>
    <property type="match status" value="1"/>
</dbReference>
<comment type="similarity">
    <text evidence="8">Belongs to the methyltransferase superfamily.</text>
</comment>
<dbReference type="GO" id="GO:0102130">
    <property type="term" value="F:malonyl-CoA methyltransferase activity"/>
    <property type="evidence" value="ECO:0007669"/>
    <property type="project" value="UniProtKB-EC"/>
</dbReference>
<dbReference type="Proteomes" id="UP000467488">
    <property type="component" value="Chromosome"/>
</dbReference>
<name>A0A8S0G0C7_ECOLX</name>
<comment type="function">
    <text evidence="8">Converts the free carboxyl group of a malonyl-thioester to its methyl ester by transfer of a methyl group from S-adenosyl-L-methionine (SAM). It allows to synthesize pimeloyl-ACP via the fatty acid synthetic pathway.</text>
</comment>
<dbReference type="AlphaFoldDB" id="A0A8S0G0C7"/>
<keyword evidence="5 8" id="KW-0808">Transferase</keyword>
<dbReference type="InterPro" id="IPR029063">
    <property type="entry name" value="SAM-dependent_MTases_sf"/>
</dbReference>
<evidence type="ECO:0000256" key="6">
    <source>
        <dbReference type="ARBA" id="ARBA00022691"/>
    </source>
</evidence>
<keyword evidence="6 8" id="KW-0949">S-adenosyl-L-methionine</keyword>
<dbReference type="Gene3D" id="3.40.50.150">
    <property type="entry name" value="Vaccinia Virus protein VP39"/>
    <property type="match status" value="1"/>
</dbReference>
<dbReference type="GO" id="GO:0008757">
    <property type="term" value="F:S-adenosylmethionine-dependent methyltransferase activity"/>
    <property type="evidence" value="ECO:0007669"/>
    <property type="project" value="InterPro"/>
</dbReference>
<dbReference type="InterPro" id="IPR013216">
    <property type="entry name" value="Methyltransf_11"/>
</dbReference>
<evidence type="ECO:0000256" key="8">
    <source>
        <dbReference type="HAMAP-Rule" id="MF_00835"/>
    </source>
</evidence>
<evidence type="ECO:0000313" key="11">
    <source>
        <dbReference type="Proteomes" id="UP000467488"/>
    </source>
</evidence>
<dbReference type="SUPFAM" id="SSF53335">
    <property type="entry name" value="S-adenosyl-L-methionine-dependent methyltransferases"/>
    <property type="match status" value="1"/>
</dbReference>
<comment type="pathway">
    <text evidence="2 8">Cofactor biosynthesis; biotin biosynthesis.</text>
</comment>
<dbReference type="EC" id="2.1.1.197" evidence="3 8"/>
<comment type="catalytic activity">
    <reaction evidence="1 8">
        <text>malonyl-[ACP] + S-adenosyl-L-methionine = malonyl-[ACP] methyl ester + S-adenosyl-L-homocysteine</text>
        <dbReference type="Rhea" id="RHEA:17105"/>
        <dbReference type="Rhea" id="RHEA-COMP:9623"/>
        <dbReference type="Rhea" id="RHEA-COMP:9954"/>
        <dbReference type="ChEBI" id="CHEBI:57856"/>
        <dbReference type="ChEBI" id="CHEBI:59789"/>
        <dbReference type="ChEBI" id="CHEBI:78449"/>
        <dbReference type="ChEBI" id="CHEBI:78845"/>
        <dbReference type="EC" id="2.1.1.197"/>
    </reaction>
</comment>
<keyword evidence="4 8" id="KW-0489">Methyltransferase</keyword>
<proteinExistence type="inferred from homology"/>
<dbReference type="NCBIfam" id="TIGR02072">
    <property type="entry name" value="BioC"/>
    <property type="match status" value="1"/>
</dbReference>
<evidence type="ECO:0000256" key="4">
    <source>
        <dbReference type="ARBA" id="ARBA00022603"/>
    </source>
</evidence>
<dbReference type="Pfam" id="PF08241">
    <property type="entry name" value="Methyltransf_11"/>
    <property type="match status" value="1"/>
</dbReference>
<sequence length="255" mass="28046">MATVNKQAIAAAFGRAAAHYEQHADLQRQSADALLAMLPQRKYTRVLDAGCGPGWMSRRWRAPERHAQVTALDLSPPMLVQARQKDAADHYLAGDIESLPLATATFDLAWSNLAVQWCGNLSTALRELYRVVRPGGVVAFTTLVQGSLPELHQAWQAVDERPHANRFLPPDEIEQSLNAVHYQHYIQPITLWFDDALSAMRSLKGIGATHLHEGRDPRILTRSQLQRFHGVATGLAATTGAISSDVSSFFGSDCS</sequence>
<evidence type="ECO:0000259" key="9">
    <source>
        <dbReference type="Pfam" id="PF08241"/>
    </source>
</evidence>
<gene>
    <name evidence="8 10" type="primary">bioC</name>
    <name evidence="10" type="ORF">EIMP300_68480</name>
</gene>
<evidence type="ECO:0000313" key="10">
    <source>
        <dbReference type="EMBL" id="BBU85448.1"/>
    </source>
</evidence>
<evidence type="ECO:0000256" key="2">
    <source>
        <dbReference type="ARBA" id="ARBA00004746"/>
    </source>
</evidence>
<dbReference type="GO" id="GO:0009102">
    <property type="term" value="P:biotin biosynthetic process"/>
    <property type="evidence" value="ECO:0007669"/>
    <property type="project" value="UniProtKB-UniRule"/>
</dbReference>
<dbReference type="HAMAP" id="MF_00835">
    <property type="entry name" value="BioC"/>
    <property type="match status" value="1"/>
</dbReference>
<evidence type="ECO:0000256" key="7">
    <source>
        <dbReference type="ARBA" id="ARBA00022756"/>
    </source>
</evidence>
<dbReference type="InterPro" id="IPR011814">
    <property type="entry name" value="BioC"/>
</dbReference>
<protein>
    <recommendedName>
        <fullName evidence="3 8">Malonyl-[acyl-carrier protein] O-methyltransferase</fullName>
        <shortName evidence="8">Malonyl-ACP O-methyltransferase</shortName>
        <ecNumber evidence="3 8">2.1.1.197</ecNumber>
    </recommendedName>
    <alternativeName>
        <fullName evidence="8">Biotin synthesis protein BioC</fullName>
    </alternativeName>
</protein>
<dbReference type="CDD" id="cd02440">
    <property type="entry name" value="AdoMet_MTases"/>
    <property type="match status" value="1"/>
</dbReference>
<evidence type="ECO:0000256" key="5">
    <source>
        <dbReference type="ARBA" id="ARBA00022679"/>
    </source>
</evidence>
<accession>A0A8S0G0C7</accession>
<feature type="domain" description="Methyltransferase type 11" evidence="9">
    <location>
        <begin position="47"/>
        <end position="140"/>
    </location>
</feature>
<evidence type="ECO:0000256" key="1">
    <source>
        <dbReference type="ARBA" id="ARBA00000852"/>
    </source>
</evidence>
<reference evidence="10 11" key="1">
    <citation type="submission" date="2020-01" db="EMBL/GenBank/DDBJ databases">
        <title>Dynamics of blaIMP-6 dissemination in carbapenem resistant Enterobacteriacea isolated from regional surveillance in Osaka, Japan.</title>
        <authorList>
            <person name="Abe R."/>
            <person name="Akeda Y."/>
            <person name="Sugawara Y."/>
            <person name="Yamamoto N."/>
            <person name="Tomono K."/>
            <person name="Takeuchi D."/>
            <person name="Kawahara R."/>
            <person name="Hamada S."/>
        </authorList>
    </citation>
    <scope>NUCLEOTIDE SEQUENCE [LARGE SCALE GENOMIC DNA]</scope>
    <source>
        <strain evidence="10 11">E300</strain>
    </source>
</reference>
<organism evidence="10 11">
    <name type="scientific">Escherichia coli</name>
    <dbReference type="NCBI Taxonomy" id="562"/>
    <lineage>
        <taxon>Bacteria</taxon>
        <taxon>Pseudomonadati</taxon>
        <taxon>Pseudomonadota</taxon>
        <taxon>Gammaproteobacteria</taxon>
        <taxon>Enterobacterales</taxon>
        <taxon>Enterobacteriaceae</taxon>
        <taxon>Escherichia</taxon>
    </lineage>
</organism>
<dbReference type="GO" id="GO:0032259">
    <property type="term" value="P:methylation"/>
    <property type="evidence" value="ECO:0007669"/>
    <property type="project" value="UniProtKB-KW"/>
</dbReference>
<evidence type="ECO:0000256" key="3">
    <source>
        <dbReference type="ARBA" id="ARBA00012327"/>
    </source>
</evidence>
<dbReference type="GO" id="GO:0010340">
    <property type="term" value="F:carboxyl-O-methyltransferase activity"/>
    <property type="evidence" value="ECO:0007669"/>
    <property type="project" value="UniProtKB-UniRule"/>
</dbReference>
<dbReference type="PANTHER" id="PTHR43464">
    <property type="entry name" value="METHYLTRANSFERASE"/>
    <property type="match status" value="1"/>
</dbReference>